<feature type="non-terminal residue" evidence="8">
    <location>
        <position position="1"/>
    </location>
</feature>
<reference evidence="8" key="1">
    <citation type="journal article" date="2020" name="mSystems">
        <title>Genome- and Community-Level Interaction Insights into Carbon Utilization and Element Cycling Functions of Hydrothermarchaeota in Hydrothermal Sediment.</title>
        <authorList>
            <person name="Zhou Z."/>
            <person name="Liu Y."/>
            <person name="Xu W."/>
            <person name="Pan J."/>
            <person name="Luo Z.H."/>
            <person name="Li M."/>
        </authorList>
    </citation>
    <scope>NUCLEOTIDE SEQUENCE [LARGE SCALE GENOMIC DNA]</scope>
    <source>
        <strain evidence="8">HyVt-489</strain>
    </source>
</reference>
<dbReference type="Proteomes" id="UP000886042">
    <property type="component" value="Unassembled WGS sequence"/>
</dbReference>
<dbReference type="PRINTS" id="PR00173">
    <property type="entry name" value="EDTRNSPORT"/>
</dbReference>
<feature type="transmembrane region" description="Helical" evidence="7">
    <location>
        <begin position="175"/>
        <end position="197"/>
    </location>
</feature>
<dbReference type="PANTHER" id="PTHR42865">
    <property type="entry name" value="PROTON/GLUTAMATE-ASPARTATE SYMPORTER"/>
    <property type="match status" value="1"/>
</dbReference>
<evidence type="ECO:0000256" key="1">
    <source>
        <dbReference type="ARBA" id="ARBA00004651"/>
    </source>
</evidence>
<evidence type="ECO:0000256" key="3">
    <source>
        <dbReference type="ARBA" id="ARBA00022475"/>
    </source>
</evidence>
<dbReference type="PANTHER" id="PTHR42865:SF7">
    <property type="entry name" value="PROTON_GLUTAMATE-ASPARTATE SYMPORTER"/>
    <property type="match status" value="1"/>
</dbReference>
<keyword evidence="4 7" id="KW-0812">Transmembrane</keyword>
<dbReference type="GO" id="GO:0015293">
    <property type="term" value="F:symporter activity"/>
    <property type="evidence" value="ECO:0007669"/>
    <property type="project" value="UniProtKB-KW"/>
</dbReference>
<comment type="subcellular location">
    <subcellularLocation>
        <location evidence="1">Cell membrane</location>
        <topology evidence="1">Multi-pass membrane protein</topology>
    </subcellularLocation>
</comment>
<proteinExistence type="predicted"/>
<comment type="caution">
    <text evidence="8">The sequence shown here is derived from an EMBL/GenBank/DDBJ whole genome shotgun (WGS) entry which is preliminary data.</text>
</comment>
<evidence type="ECO:0000256" key="5">
    <source>
        <dbReference type="ARBA" id="ARBA00022989"/>
    </source>
</evidence>
<feature type="transmembrane region" description="Helical" evidence="7">
    <location>
        <begin position="149"/>
        <end position="169"/>
    </location>
</feature>
<feature type="transmembrane region" description="Helical" evidence="7">
    <location>
        <begin position="12"/>
        <end position="36"/>
    </location>
</feature>
<dbReference type="Pfam" id="PF00375">
    <property type="entry name" value="SDF"/>
    <property type="match status" value="1"/>
</dbReference>
<sequence>AEDMSEALIKLVWWVLYMAPIGIFGLIAPATALLGWGLIQSLGIFIVCVLVGLLLLIGLVFVPILFFVAKMKPSRFFKGTMGAVSVAFSTTSTAAAIPVSLEETTKNLGVSDTVADLLIPLGASMYRPGSALFQGAAIVFLAHIYNVPIAMGTAGAVILATFLVSLTVAPVPSSSVVTMAPALDAIGVPVAGLAFMLGVDRIPDMMRTCVNVLGQISAAVLIDRKNTNPTKDPNSN</sequence>
<dbReference type="AlphaFoldDB" id="A0A7C3GLP6"/>
<evidence type="ECO:0000256" key="7">
    <source>
        <dbReference type="SAM" id="Phobius"/>
    </source>
</evidence>
<feature type="transmembrane region" description="Helical" evidence="7">
    <location>
        <begin position="42"/>
        <end position="69"/>
    </location>
</feature>
<keyword evidence="6 7" id="KW-0472">Membrane</keyword>
<protein>
    <submittedName>
        <fullName evidence="8">Cation:dicarboxylase symporter family transporter</fullName>
    </submittedName>
</protein>
<dbReference type="InterPro" id="IPR036458">
    <property type="entry name" value="Na:dicarbo_symporter_sf"/>
</dbReference>
<dbReference type="EMBL" id="DRMN01000332">
    <property type="protein sequence ID" value="HFB55278.1"/>
    <property type="molecule type" value="Genomic_DNA"/>
</dbReference>
<keyword evidence="2" id="KW-0813">Transport</keyword>
<keyword evidence="5 7" id="KW-1133">Transmembrane helix</keyword>
<gene>
    <name evidence="8" type="ORF">ENJ46_05080</name>
</gene>
<dbReference type="GO" id="GO:0006835">
    <property type="term" value="P:dicarboxylic acid transport"/>
    <property type="evidence" value="ECO:0007669"/>
    <property type="project" value="TreeGrafter"/>
</dbReference>
<name>A0A7C3GLP6_9PROT</name>
<accession>A0A7C3GLP6</accession>
<evidence type="ECO:0000313" key="8">
    <source>
        <dbReference type="EMBL" id="HFB55278.1"/>
    </source>
</evidence>
<dbReference type="InterPro" id="IPR001991">
    <property type="entry name" value="Na-dicarboxylate_symporter"/>
</dbReference>
<keyword evidence="3" id="KW-1003">Cell membrane</keyword>
<dbReference type="Gene3D" id="1.10.3860.10">
    <property type="entry name" value="Sodium:dicarboxylate symporter"/>
    <property type="match status" value="1"/>
</dbReference>
<evidence type="ECO:0000256" key="2">
    <source>
        <dbReference type="ARBA" id="ARBA00022448"/>
    </source>
</evidence>
<dbReference type="GO" id="GO:0005886">
    <property type="term" value="C:plasma membrane"/>
    <property type="evidence" value="ECO:0007669"/>
    <property type="project" value="UniProtKB-SubCell"/>
</dbReference>
<evidence type="ECO:0000256" key="6">
    <source>
        <dbReference type="ARBA" id="ARBA00023136"/>
    </source>
</evidence>
<evidence type="ECO:0000256" key="4">
    <source>
        <dbReference type="ARBA" id="ARBA00022692"/>
    </source>
</evidence>
<organism evidence="8">
    <name type="scientific">Hellea balneolensis</name>
    <dbReference type="NCBI Taxonomy" id="287478"/>
    <lineage>
        <taxon>Bacteria</taxon>
        <taxon>Pseudomonadati</taxon>
        <taxon>Pseudomonadota</taxon>
        <taxon>Alphaproteobacteria</taxon>
        <taxon>Maricaulales</taxon>
        <taxon>Robiginitomaculaceae</taxon>
        <taxon>Hellea</taxon>
    </lineage>
</organism>
<dbReference type="SUPFAM" id="SSF118215">
    <property type="entry name" value="Proton glutamate symport protein"/>
    <property type="match status" value="1"/>
</dbReference>